<evidence type="ECO:0000313" key="2">
    <source>
        <dbReference type="Proteomes" id="UP000199208"/>
    </source>
</evidence>
<dbReference type="InterPro" id="IPR015946">
    <property type="entry name" value="KH_dom-like_a/b"/>
</dbReference>
<accession>A0A1G5RXT5</accession>
<keyword evidence="2" id="KW-1185">Reference proteome</keyword>
<dbReference type="STRING" id="1120920.SAMN03080599_01098"/>
<organism evidence="1 2">
    <name type="scientific">Acidaminobacter hydrogenoformans DSM 2784</name>
    <dbReference type="NCBI Taxonomy" id="1120920"/>
    <lineage>
        <taxon>Bacteria</taxon>
        <taxon>Bacillati</taxon>
        <taxon>Bacillota</taxon>
        <taxon>Clostridia</taxon>
        <taxon>Peptostreptococcales</taxon>
        <taxon>Acidaminobacteraceae</taxon>
        <taxon>Acidaminobacter</taxon>
    </lineage>
</organism>
<dbReference type="SUPFAM" id="SSF82784">
    <property type="entry name" value="OsmC-like"/>
    <property type="match status" value="1"/>
</dbReference>
<dbReference type="PANTHER" id="PTHR34352">
    <property type="entry name" value="PROTEIN YHFA"/>
    <property type="match status" value="1"/>
</dbReference>
<dbReference type="Gene3D" id="3.30.300.20">
    <property type="match status" value="1"/>
</dbReference>
<dbReference type="InterPro" id="IPR036102">
    <property type="entry name" value="OsmC/Ohrsf"/>
</dbReference>
<dbReference type="RefSeq" id="WP_092589899.1">
    <property type="nucleotide sequence ID" value="NZ_FMWL01000004.1"/>
</dbReference>
<sequence length="142" mass="16019">MKHEYTTTHRGGMAFEMTLDGHHKLIMDAEDDFGGKDRGPRPKQLLISALTGCTGMDVVSILNKMKVDYTGFEIKVEADMTEEHPKVYSKIHLIYEFTGKDLQASMKQIEKAVHLSQNRYCGVVDMLSKAAELTNEIRLIEG</sequence>
<dbReference type="AlphaFoldDB" id="A0A1G5RXT5"/>
<dbReference type="Pfam" id="PF02566">
    <property type="entry name" value="OsmC"/>
    <property type="match status" value="1"/>
</dbReference>
<dbReference type="PANTHER" id="PTHR34352:SF1">
    <property type="entry name" value="PROTEIN YHFA"/>
    <property type="match status" value="1"/>
</dbReference>
<dbReference type="OrthoDB" id="9804010at2"/>
<reference evidence="1 2" key="1">
    <citation type="submission" date="2016-10" db="EMBL/GenBank/DDBJ databases">
        <authorList>
            <person name="de Groot N.N."/>
        </authorList>
    </citation>
    <scope>NUCLEOTIDE SEQUENCE [LARGE SCALE GENOMIC DNA]</scope>
    <source>
        <strain evidence="1 2">DSM 2784</strain>
    </source>
</reference>
<proteinExistence type="predicted"/>
<gene>
    <name evidence="1" type="ORF">SAMN03080599_01098</name>
</gene>
<dbReference type="InterPro" id="IPR003718">
    <property type="entry name" value="OsmC/Ohr_fam"/>
</dbReference>
<name>A0A1G5RXT5_9FIRM</name>
<protein>
    <submittedName>
        <fullName evidence="1">Putative redox protein</fullName>
    </submittedName>
</protein>
<dbReference type="Proteomes" id="UP000199208">
    <property type="component" value="Unassembled WGS sequence"/>
</dbReference>
<evidence type="ECO:0000313" key="1">
    <source>
        <dbReference type="EMBL" id="SCZ78139.1"/>
    </source>
</evidence>
<dbReference type="EMBL" id="FMWL01000004">
    <property type="protein sequence ID" value="SCZ78139.1"/>
    <property type="molecule type" value="Genomic_DNA"/>
</dbReference>